<comment type="caution">
    <text evidence="1">The sequence shown here is derived from an EMBL/GenBank/DDBJ whole genome shotgun (WGS) entry which is preliminary data.</text>
</comment>
<proteinExistence type="predicted"/>
<evidence type="ECO:0000313" key="2">
    <source>
        <dbReference type="Proteomes" id="UP000499080"/>
    </source>
</evidence>
<protein>
    <submittedName>
        <fullName evidence="1">Uncharacterized protein</fullName>
    </submittedName>
</protein>
<organism evidence="1 2">
    <name type="scientific">Araneus ventricosus</name>
    <name type="common">Orbweaver spider</name>
    <name type="synonym">Epeira ventricosa</name>
    <dbReference type="NCBI Taxonomy" id="182803"/>
    <lineage>
        <taxon>Eukaryota</taxon>
        <taxon>Metazoa</taxon>
        <taxon>Ecdysozoa</taxon>
        <taxon>Arthropoda</taxon>
        <taxon>Chelicerata</taxon>
        <taxon>Arachnida</taxon>
        <taxon>Araneae</taxon>
        <taxon>Araneomorphae</taxon>
        <taxon>Entelegynae</taxon>
        <taxon>Araneoidea</taxon>
        <taxon>Araneidae</taxon>
        <taxon>Araneus</taxon>
    </lineage>
</organism>
<accession>A0A4Y2U3L2</accession>
<dbReference type="Proteomes" id="UP000499080">
    <property type="component" value="Unassembled WGS sequence"/>
</dbReference>
<dbReference type="AlphaFoldDB" id="A0A4Y2U3L2"/>
<dbReference type="EMBL" id="BGPR01033482">
    <property type="protein sequence ID" value="GBO07428.1"/>
    <property type="molecule type" value="Genomic_DNA"/>
</dbReference>
<evidence type="ECO:0000313" key="1">
    <source>
        <dbReference type="EMBL" id="GBO07428.1"/>
    </source>
</evidence>
<name>A0A4Y2U3L2_ARAVE</name>
<reference evidence="1 2" key="1">
    <citation type="journal article" date="2019" name="Sci. Rep.">
        <title>Orb-weaving spider Araneus ventricosus genome elucidates the spidroin gene catalogue.</title>
        <authorList>
            <person name="Kono N."/>
            <person name="Nakamura H."/>
            <person name="Ohtoshi R."/>
            <person name="Moran D.A.P."/>
            <person name="Shinohara A."/>
            <person name="Yoshida Y."/>
            <person name="Fujiwara M."/>
            <person name="Mori M."/>
            <person name="Tomita M."/>
            <person name="Arakawa K."/>
        </authorList>
    </citation>
    <scope>NUCLEOTIDE SEQUENCE [LARGE SCALE GENOMIC DNA]</scope>
</reference>
<keyword evidence="2" id="KW-1185">Reference proteome</keyword>
<gene>
    <name evidence="1" type="ORF">AVEN_99348_1</name>
</gene>
<sequence>MAYVRISQCYRLRIFLDSSRVIDKNKRLRLNGSMHKSLLPDGSFDSSRVNYKTSTAYNGDAATSLATDRGIFWSSRDLDSSRGLRCKHLRTVGIAGIKSLATDQGSFDSSPVTDKNKHLRIMAYAYKSLATDRGSSDSSRVTDINKHLCTMAYAYKSLATDQGSFDSSRVTDINKFLKRVPIMQIVKSDEI</sequence>